<dbReference type="SUPFAM" id="SSF52540">
    <property type="entry name" value="P-loop containing nucleoside triphosphate hydrolases"/>
    <property type="match status" value="1"/>
</dbReference>
<gene>
    <name evidence="1" type="ORF">CWS31_010675</name>
</gene>
<sequence>MLNEFIDPSTKVFHVHIPKTGGTSLNSAFKMCDWYINGEHSFYEVNFPFRGKRTADGKQWKNFAEKGFTNDMQLIAVIRNPFDWLKSYYLHEGSSFKGLIKHSGWHGCNDFHKFSSFSEFIDAYIERDFAWHVPPLHKSQIGQLNGVIDESILLVYNEFLDDFIDELSSIKNIKLRDRRRSNVSKKSEVLSYSTDQIKKLKSKMELFLELTGYDETGFSKTPSQTFISYESC</sequence>
<dbReference type="EMBL" id="PJAI02000011">
    <property type="protein sequence ID" value="TYK65324.1"/>
    <property type="molecule type" value="Genomic_DNA"/>
</dbReference>
<protein>
    <submittedName>
        <fullName evidence="1">Sulfotransferase family protein</fullName>
    </submittedName>
</protein>
<dbReference type="Proteomes" id="UP000815846">
    <property type="component" value="Unassembled WGS sequence"/>
</dbReference>
<dbReference type="RefSeq" id="WP_101345403.1">
    <property type="nucleotide sequence ID" value="NZ_PJAI02000011.1"/>
</dbReference>
<proteinExistence type="predicted"/>
<dbReference type="InterPro" id="IPR027417">
    <property type="entry name" value="P-loop_NTPase"/>
</dbReference>
<name>A0ABY3MVV8_9GAMM</name>
<comment type="caution">
    <text evidence="1">The sequence shown here is derived from an EMBL/GenBank/DDBJ whole genome shotgun (WGS) entry which is preliminary data.</text>
</comment>
<keyword evidence="2" id="KW-1185">Reference proteome</keyword>
<organism evidence="1 2">
    <name type="scientific">Colwellia echini</name>
    <dbReference type="NCBI Taxonomy" id="1982103"/>
    <lineage>
        <taxon>Bacteria</taxon>
        <taxon>Pseudomonadati</taxon>
        <taxon>Pseudomonadota</taxon>
        <taxon>Gammaproteobacteria</taxon>
        <taxon>Alteromonadales</taxon>
        <taxon>Colwelliaceae</taxon>
        <taxon>Colwellia</taxon>
    </lineage>
</organism>
<dbReference type="InterPro" id="IPR005331">
    <property type="entry name" value="Sulfotransferase"/>
</dbReference>
<dbReference type="Pfam" id="PF03567">
    <property type="entry name" value="Sulfotransfer_2"/>
    <property type="match status" value="1"/>
</dbReference>
<dbReference type="Gene3D" id="3.40.50.300">
    <property type="entry name" value="P-loop containing nucleotide triphosphate hydrolases"/>
    <property type="match status" value="1"/>
</dbReference>
<reference evidence="1 2" key="1">
    <citation type="submission" date="2019-08" db="EMBL/GenBank/DDBJ databases">
        <title>Microbe sample from Colwellia echini.</title>
        <authorList>
            <person name="Christiansen L."/>
            <person name="Pathiraja D."/>
            <person name="Schultz-Johansen M."/>
            <person name="Choi I.-G."/>
            <person name="Stougaard P."/>
        </authorList>
    </citation>
    <scope>NUCLEOTIDE SEQUENCE [LARGE SCALE GENOMIC DNA]</scope>
    <source>
        <strain evidence="1 2">A3</strain>
    </source>
</reference>
<accession>A0ABY3MVV8</accession>
<evidence type="ECO:0000313" key="1">
    <source>
        <dbReference type="EMBL" id="TYK65324.1"/>
    </source>
</evidence>
<evidence type="ECO:0000313" key="2">
    <source>
        <dbReference type="Proteomes" id="UP000815846"/>
    </source>
</evidence>